<dbReference type="PROSITE" id="PS51257">
    <property type="entry name" value="PROKAR_LIPOPROTEIN"/>
    <property type="match status" value="1"/>
</dbReference>
<dbReference type="InterPro" id="IPR058792">
    <property type="entry name" value="Beta-barrel_RND_2"/>
</dbReference>
<evidence type="ECO:0000259" key="5">
    <source>
        <dbReference type="Pfam" id="PF25954"/>
    </source>
</evidence>
<feature type="chain" id="PRO_5045621888" evidence="3">
    <location>
        <begin position="21"/>
        <end position="421"/>
    </location>
</feature>
<dbReference type="InterPro" id="IPR058625">
    <property type="entry name" value="MdtA-like_BSH"/>
</dbReference>
<dbReference type="Gene3D" id="2.40.50.100">
    <property type="match status" value="1"/>
</dbReference>
<dbReference type="PANTHER" id="PTHR30469">
    <property type="entry name" value="MULTIDRUG RESISTANCE PROTEIN MDTA"/>
    <property type="match status" value="1"/>
</dbReference>
<organism evidence="6 7">
    <name type="scientific">Brevibacillus ruminantium</name>
    <dbReference type="NCBI Taxonomy" id="2950604"/>
    <lineage>
        <taxon>Bacteria</taxon>
        <taxon>Bacillati</taxon>
        <taxon>Bacillota</taxon>
        <taxon>Bacilli</taxon>
        <taxon>Bacillales</taxon>
        <taxon>Paenibacillaceae</taxon>
        <taxon>Brevibacillus</taxon>
    </lineage>
</organism>
<proteinExistence type="inferred from homology"/>
<dbReference type="EMBL" id="CP098755">
    <property type="protein sequence ID" value="USG66161.1"/>
    <property type="molecule type" value="Genomic_DNA"/>
</dbReference>
<dbReference type="InterPro" id="IPR006143">
    <property type="entry name" value="RND_pump_MFP"/>
</dbReference>
<keyword evidence="3" id="KW-0732">Signal</keyword>
<evidence type="ECO:0000256" key="2">
    <source>
        <dbReference type="SAM" id="Coils"/>
    </source>
</evidence>
<dbReference type="SUPFAM" id="SSF111369">
    <property type="entry name" value="HlyD-like secretion proteins"/>
    <property type="match status" value="2"/>
</dbReference>
<feature type="domain" description="Multidrug resistance protein MdtA-like barrel-sandwich hybrid" evidence="4">
    <location>
        <begin position="74"/>
        <end position="253"/>
    </location>
</feature>
<evidence type="ECO:0000313" key="7">
    <source>
        <dbReference type="Proteomes" id="UP001056500"/>
    </source>
</evidence>
<feature type="domain" description="CusB-like beta-barrel" evidence="5">
    <location>
        <begin position="264"/>
        <end position="337"/>
    </location>
</feature>
<dbReference type="Pfam" id="PF25917">
    <property type="entry name" value="BSH_RND"/>
    <property type="match status" value="1"/>
</dbReference>
<reference evidence="6" key="1">
    <citation type="submission" date="2022-06" db="EMBL/GenBank/DDBJ databases">
        <title>Genome sequencing of Brevibacillus sp. BB3-R1.</title>
        <authorList>
            <person name="Heo J."/>
            <person name="Lee D."/>
            <person name="Won M."/>
            <person name="Han B.-H."/>
            <person name="Hong S.-B."/>
            <person name="Kwon S.-W."/>
        </authorList>
    </citation>
    <scope>NUCLEOTIDE SEQUENCE</scope>
    <source>
        <strain evidence="6">BB3-R1</strain>
    </source>
</reference>
<dbReference type="Proteomes" id="UP001056500">
    <property type="component" value="Chromosome"/>
</dbReference>
<name>A0ABY4WNE0_9BACL</name>
<keyword evidence="7" id="KW-1185">Reference proteome</keyword>
<dbReference type="Gene3D" id="2.40.30.170">
    <property type="match status" value="1"/>
</dbReference>
<sequence>MKMNRLIGVSATLLVSLGLALGGCSSQDGEKGVSQVETHPTPSARLVTVYEAKEEAVSQKQTFIGTITADAEGTVVPKAAGTLAKLYVKKGDAVTQGQVIGEVDRTQKELELREAETKLAEAKARLAQAKTVEAADGNAVSASALSAQSLENARVSYERVKKLVEAGALPRSQLDAAEADWIRAQSNDRAAQIADARDQAGITVSSAAVEGAQVAWEKAKKALSETQIQATMTGTVNNLFAAEGDVVSTQAAIAEIISLDHVVIAVQVAEDYLADFAQGGSVQISVPALGLETEGRVSFVGMTATGQSKLYPVEIRMSNPGHALRPGMRADVTVARKKAEKGIVVPSEAVLNEDGMNYVFLVRGERAFKQEVTVIDNTSTTSFVQIGTGIAPGDLVAVSGQADLNDNDLVTVENPPGRKGE</sequence>
<evidence type="ECO:0000256" key="3">
    <source>
        <dbReference type="SAM" id="SignalP"/>
    </source>
</evidence>
<keyword evidence="2" id="KW-0175">Coiled coil</keyword>
<gene>
    <name evidence="6" type="ORF">NDK47_02150</name>
</gene>
<protein>
    <submittedName>
        <fullName evidence="6">Efflux RND transporter periplasmic adaptor subunit</fullName>
    </submittedName>
</protein>
<dbReference type="Pfam" id="PF25954">
    <property type="entry name" value="Beta-barrel_RND_2"/>
    <property type="match status" value="1"/>
</dbReference>
<dbReference type="RefSeq" id="WP_251873249.1">
    <property type="nucleotide sequence ID" value="NZ_CP098755.1"/>
</dbReference>
<feature type="coiled-coil region" evidence="2">
    <location>
        <begin position="103"/>
        <end position="132"/>
    </location>
</feature>
<comment type="similarity">
    <text evidence="1">Belongs to the membrane fusion protein (MFP) (TC 8.A.1) family.</text>
</comment>
<feature type="signal peptide" evidence="3">
    <location>
        <begin position="1"/>
        <end position="20"/>
    </location>
</feature>
<evidence type="ECO:0000259" key="4">
    <source>
        <dbReference type="Pfam" id="PF25917"/>
    </source>
</evidence>
<evidence type="ECO:0000313" key="6">
    <source>
        <dbReference type="EMBL" id="USG66161.1"/>
    </source>
</evidence>
<evidence type="ECO:0000256" key="1">
    <source>
        <dbReference type="ARBA" id="ARBA00009477"/>
    </source>
</evidence>
<accession>A0ABY4WNE0</accession>
<dbReference type="NCBIfam" id="TIGR01730">
    <property type="entry name" value="RND_mfp"/>
    <property type="match status" value="1"/>
</dbReference>
<dbReference type="Gene3D" id="2.40.420.20">
    <property type="match status" value="1"/>
</dbReference>